<gene>
    <name evidence="9" type="primary">bla</name>
    <name evidence="9" type="ORF">ACFPME_17500</name>
</gene>
<dbReference type="Proteomes" id="UP001596013">
    <property type="component" value="Unassembled WGS sequence"/>
</dbReference>
<dbReference type="RefSeq" id="WP_377306975.1">
    <property type="nucleotide sequence ID" value="NZ_JBHSMK010000011.1"/>
</dbReference>
<proteinExistence type="inferred from homology"/>
<feature type="chain" id="PRO_5046281077" description="Beta-lactamase" evidence="7">
    <location>
        <begin position="25"/>
        <end position="334"/>
    </location>
</feature>
<dbReference type="InterPro" id="IPR023650">
    <property type="entry name" value="Beta-lactam_class-A_AS"/>
</dbReference>
<sequence length="334" mass="35764">MSQTLRSLALAMLLSAPISPSTSAEVIKVQGARLQHVLTTLAESAKPGVLGITAVDLRTGTRVRVNAGRAFPMMSVIKAPVAAAVLAQVDAGLIGLDQMVAVDREDLVPGAAVPSIGAVFKGERMRFTVRRLLSAAVSESDNTAVDALIKLVGGPRVVTRFLRDHGIDSMRVDLSEGDVGRIFRDTTDGRAIPDDESELAALSRQRRGYRAYMEDPRNRTTPDAAADFLEKLWAGELLSRESTKRLVDLMYGQTLPNRLRAGLPKGVRLADKCGTSYTLEGQTAAFNDIGVITMPDGRTIVVAAFLTGSRDDKAARGKLFAQIGKVLTDPSLLP</sequence>
<evidence type="ECO:0000313" key="9">
    <source>
        <dbReference type="EMBL" id="MFC5438360.1"/>
    </source>
</evidence>
<protein>
    <recommendedName>
        <fullName evidence="3 6">Beta-lactamase</fullName>
        <ecNumber evidence="3 6">3.5.2.6</ecNumber>
    </recommendedName>
</protein>
<comment type="catalytic activity">
    <reaction evidence="1 6">
        <text>a beta-lactam + H2O = a substituted beta-amino acid</text>
        <dbReference type="Rhea" id="RHEA:20401"/>
        <dbReference type="ChEBI" id="CHEBI:15377"/>
        <dbReference type="ChEBI" id="CHEBI:35627"/>
        <dbReference type="ChEBI" id="CHEBI:140347"/>
        <dbReference type="EC" id="3.5.2.6"/>
    </reaction>
</comment>
<accession>A0ABW0JRH5</accession>
<dbReference type="Pfam" id="PF13354">
    <property type="entry name" value="Beta-lactamase2"/>
    <property type="match status" value="1"/>
</dbReference>
<feature type="domain" description="Beta-lactamase class A catalytic" evidence="8">
    <location>
        <begin position="51"/>
        <end position="305"/>
    </location>
</feature>
<dbReference type="InterPro" id="IPR045155">
    <property type="entry name" value="Beta-lactam_cat"/>
</dbReference>
<dbReference type="PANTHER" id="PTHR35333">
    <property type="entry name" value="BETA-LACTAMASE"/>
    <property type="match status" value="1"/>
</dbReference>
<comment type="caution">
    <text evidence="9">The sequence shown here is derived from an EMBL/GenBank/DDBJ whole genome shotgun (WGS) entry which is preliminary data.</text>
</comment>
<dbReference type="Gene3D" id="3.40.710.10">
    <property type="entry name" value="DD-peptidase/beta-lactamase superfamily"/>
    <property type="match status" value="1"/>
</dbReference>
<evidence type="ECO:0000256" key="2">
    <source>
        <dbReference type="ARBA" id="ARBA00009009"/>
    </source>
</evidence>
<evidence type="ECO:0000256" key="5">
    <source>
        <dbReference type="ARBA" id="ARBA00023251"/>
    </source>
</evidence>
<evidence type="ECO:0000313" key="10">
    <source>
        <dbReference type="Proteomes" id="UP001596013"/>
    </source>
</evidence>
<evidence type="ECO:0000259" key="8">
    <source>
        <dbReference type="Pfam" id="PF13354"/>
    </source>
</evidence>
<dbReference type="PRINTS" id="PR00118">
    <property type="entry name" value="BLACTAMASEA"/>
</dbReference>
<reference evidence="10" key="1">
    <citation type="journal article" date="2019" name="Int. J. Syst. Evol. Microbiol.">
        <title>The Global Catalogue of Microorganisms (GCM) 10K type strain sequencing project: providing services to taxonomists for standard genome sequencing and annotation.</title>
        <authorList>
            <consortium name="The Broad Institute Genomics Platform"/>
            <consortium name="The Broad Institute Genome Sequencing Center for Infectious Disease"/>
            <person name="Wu L."/>
            <person name="Ma J."/>
        </authorList>
    </citation>
    <scope>NUCLEOTIDE SEQUENCE [LARGE SCALE GENOMIC DNA]</scope>
    <source>
        <strain evidence="10">JCM 17130</strain>
    </source>
</reference>
<evidence type="ECO:0000256" key="4">
    <source>
        <dbReference type="ARBA" id="ARBA00022801"/>
    </source>
</evidence>
<dbReference type="GO" id="GO:0008800">
    <property type="term" value="F:beta-lactamase activity"/>
    <property type="evidence" value="ECO:0007669"/>
    <property type="project" value="UniProtKB-EC"/>
</dbReference>
<dbReference type="SUPFAM" id="SSF56601">
    <property type="entry name" value="beta-lactamase/transpeptidase-like"/>
    <property type="match status" value="1"/>
</dbReference>
<dbReference type="PROSITE" id="PS00146">
    <property type="entry name" value="BETA_LACTAMASE_A"/>
    <property type="match status" value="1"/>
</dbReference>
<name>A0ABW0JRH5_9GAMM</name>
<keyword evidence="10" id="KW-1185">Reference proteome</keyword>
<dbReference type="PANTHER" id="PTHR35333:SF3">
    <property type="entry name" value="BETA-LACTAMASE-TYPE TRANSPEPTIDASE FOLD CONTAINING PROTEIN"/>
    <property type="match status" value="1"/>
</dbReference>
<keyword evidence="5 6" id="KW-0046">Antibiotic resistance</keyword>
<evidence type="ECO:0000256" key="7">
    <source>
        <dbReference type="SAM" id="SignalP"/>
    </source>
</evidence>
<evidence type="ECO:0000256" key="6">
    <source>
        <dbReference type="RuleBase" id="RU361140"/>
    </source>
</evidence>
<dbReference type="InterPro" id="IPR012338">
    <property type="entry name" value="Beta-lactam/transpept-like"/>
</dbReference>
<keyword evidence="4 6" id="KW-0378">Hydrolase</keyword>
<dbReference type="InterPro" id="IPR000871">
    <property type="entry name" value="Beta-lactam_class-A"/>
</dbReference>
<dbReference type="EMBL" id="JBHSMK010000011">
    <property type="protein sequence ID" value="MFC5438360.1"/>
    <property type="molecule type" value="Genomic_DNA"/>
</dbReference>
<organism evidence="9 10">
    <name type="scientific">Rhodanobacter umsongensis</name>
    <dbReference type="NCBI Taxonomy" id="633153"/>
    <lineage>
        <taxon>Bacteria</taxon>
        <taxon>Pseudomonadati</taxon>
        <taxon>Pseudomonadota</taxon>
        <taxon>Gammaproteobacteria</taxon>
        <taxon>Lysobacterales</taxon>
        <taxon>Rhodanobacteraceae</taxon>
        <taxon>Rhodanobacter</taxon>
    </lineage>
</organism>
<keyword evidence="7" id="KW-0732">Signal</keyword>
<comment type="similarity">
    <text evidence="2 6">Belongs to the class-A beta-lactamase family.</text>
</comment>
<dbReference type="NCBIfam" id="NF033103">
    <property type="entry name" value="bla_class_A"/>
    <property type="match status" value="1"/>
</dbReference>
<evidence type="ECO:0000256" key="3">
    <source>
        <dbReference type="ARBA" id="ARBA00012865"/>
    </source>
</evidence>
<feature type="signal peptide" evidence="7">
    <location>
        <begin position="1"/>
        <end position="24"/>
    </location>
</feature>
<dbReference type="EC" id="3.5.2.6" evidence="3 6"/>
<evidence type="ECO:0000256" key="1">
    <source>
        <dbReference type="ARBA" id="ARBA00001526"/>
    </source>
</evidence>